<proteinExistence type="inferred from homology"/>
<dbReference type="PANTHER" id="PTHR43033:SF1">
    <property type="entry name" value="TRNA(ILE)-LYSIDINE SYNTHASE-RELATED"/>
    <property type="match status" value="1"/>
</dbReference>
<dbReference type="InterPro" id="IPR012094">
    <property type="entry name" value="tRNA_Ile_lys_synt"/>
</dbReference>
<comment type="catalytic activity">
    <reaction evidence="7 8">
        <text>cytidine(34) in tRNA(Ile2) + L-lysine + ATP = lysidine(34) in tRNA(Ile2) + AMP + diphosphate + H(+)</text>
        <dbReference type="Rhea" id="RHEA:43744"/>
        <dbReference type="Rhea" id="RHEA-COMP:10625"/>
        <dbReference type="Rhea" id="RHEA-COMP:10670"/>
        <dbReference type="ChEBI" id="CHEBI:15378"/>
        <dbReference type="ChEBI" id="CHEBI:30616"/>
        <dbReference type="ChEBI" id="CHEBI:32551"/>
        <dbReference type="ChEBI" id="CHEBI:33019"/>
        <dbReference type="ChEBI" id="CHEBI:82748"/>
        <dbReference type="ChEBI" id="CHEBI:83665"/>
        <dbReference type="ChEBI" id="CHEBI:456215"/>
        <dbReference type="EC" id="6.3.4.19"/>
    </reaction>
</comment>
<protein>
    <recommendedName>
        <fullName evidence="8">tRNA(Ile)-lysidine synthase</fullName>
        <ecNumber evidence="8">6.3.4.19</ecNumber>
    </recommendedName>
    <alternativeName>
        <fullName evidence="8">tRNA(Ile)-2-lysyl-cytidine synthase</fullName>
    </alternativeName>
    <alternativeName>
        <fullName evidence="8">tRNA(Ile)-lysidine synthetase</fullName>
    </alternativeName>
</protein>
<dbReference type="Proteomes" id="UP000199391">
    <property type="component" value="Unassembled WGS sequence"/>
</dbReference>
<keyword evidence="4 8" id="KW-0819">tRNA processing</keyword>
<accession>A0A1I7K5D3</accession>
<evidence type="ECO:0000256" key="6">
    <source>
        <dbReference type="ARBA" id="ARBA00022840"/>
    </source>
</evidence>
<comment type="similarity">
    <text evidence="8">Belongs to the tRNA(Ile)-lysidine synthase family.</text>
</comment>
<dbReference type="Pfam" id="PF09179">
    <property type="entry name" value="TilS"/>
    <property type="match status" value="1"/>
</dbReference>
<dbReference type="Pfam" id="PF11734">
    <property type="entry name" value="TilS_C"/>
    <property type="match status" value="1"/>
</dbReference>
<evidence type="ECO:0000313" key="10">
    <source>
        <dbReference type="EMBL" id="SFU92641.1"/>
    </source>
</evidence>
<dbReference type="SMART" id="SM00977">
    <property type="entry name" value="TilS_C"/>
    <property type="match status" value="1"/>
</dbReference>
<dbReference type="RefSeq" id="WP_093556648.1">
    <property type="nucleotide sequence ID" value="NZ_FPBO01000015.1"/>
</dbReference>
<evidence type="ECO:0000256" key="4">
    <source>
        <dbReference type="ARBA" id="ARBA00022694"/>
    </source>
</evidence>
<dbReference type="AlphaFoldDB" id="A0A1I7K5D3"/>
<dbReference type="InterPro" id="IPR014729">
    <property type="entry name" value="Rossmann-like_a/b/a_fold"/>
</dbReference>
<dbReference type="NCBIfam" id="TIGR02433">
    <property type="entry name" value="lysidine_TilS_C"/>
    <property type="match status" value="1"/>
</dbReference>
<keyword evidence="11" id="KW-1185">Reference proteome</keyword>
<evidence type="ECO:0000256" key="3">
    <source>
        <dbReference type="ARBA" id="ARBA00022598"/>
    </source>
</evidence>
<dbReference type="CDD" id="cd01992">
    <property type="entry name" value="TilS_N"/>
    <property type="match status" value="1"/>
</dbReference>
<evidence type="ECO:0000256" key="5">
    <source>
        <dbReference type="ARBA" id="ARBA00022741"/>
    </source>
</evidence>
<evidence type="ECO:0000256" key="7">
    <source>
        <dbReference type="ARBA" id="ARBA00048539"/>
    </source>
</evidence>
<dbReference type="EMBL" id="FPBO01000015">
    <property type="protein sequence ID" value="SFU92641.1"/>
    <property type="molecule type" value="Genomic_DNA"/>
</dbReference>
<feature type="domain" description="Lysidine-tRNA(Ile) synthetase C-terminal" evidence="9">
    <location>
        <begin position="386"/>
        <end position="457"/>
    </location>
</feature>
<dbReference type="SUPFAM" id="SSF52402">
    <property type="entry name" value="Adenine nucleotide alpha hydrolases-like"/>
    <property type="match status" value="1"/>
</dbReference>
<dbReference type="Pfam" id="PF01171">
    <property type="entry name" value="ATP_bind_3"/>
    <property type="match status" value="1"/>
</dbReference>
<keyword evidence="2 8" id="KW-0963">Cytoplasm</keyword>
<dbReference type="GO" id="GO:0005524">
    <property type="term" value="F:ATP binding"/>
    <property type="evidence" value="ECO:0007669"/>
    <property type="project" value="UniProtKB-UniRule"/>
</dbReference>
<organism evidence="10 11">
    <name type="scientific">Pseudoduganella namucuonensis</name>
    <dbReference type="NCBI Taxonomy" id="1035707"/>
    <lineage>
        <taxon>Bacteria</taxon>
        <taxon>Pseudomonadati</taxon>
        <taxon>Pseudomonadota</taxon>
        <taxon>Betaproteobacteria</taxon>
        <taxon>Burkholderiales</taxon>
        <taxon>Oxalobacteraceae</taxon>
        <taxon>Telluria group</taxon>
        <taxon>Pseudoduganella</taxon>
    </lineage>
</organism>
<dbReference type="OrthoDB" id="9807403at2"/>
<sequence>MKKQQTATPSSIFAASLAGVPHEGRVAVALSGGLDSSVLLHLAQAYAKERGIGLYAFHVHHGISPNADAWQAHCAQECAALGVTFEARHITLQTKERSGTEAAARKQRYAALGALCREHGVNLLLTAHHQDDQAETVLLQLLRGSGTAGLSGMDAANTAPELLANPALTMARPLLTASRKQLEAYAATHGIQHIEDESNADTRYARNALRHTVMPALARHFPGFQERFARSAQHAQSAQRLLNELAEQDLKAALEGDSVDIGKLRDMSVDRCYNLLRHWFSVKGLSMPSTAWLHEMLAQLLEARYDAQLLVVHPEVDVRRHRDRLYLAPRLPELEGTREDRFDDAPGQDFRWDGETSIAFPNYGGVLHIEEAERGVDADWLRGQYLTIEFRRGGERLKLAENRPTRALKYHYQALNIPAWERTRLPVVKAPGQLLFAAGIGMDCHQTGQGGGKRMVFRWEAK</sequence>
<dbReference type="EC" id="6.3.4.19" evidence="8"/>
<keyword evidence="6 8" id="KW-0067">ATP-binding</keyword>
<dbReference type="InterPro" id="IPR012796">
    <property type="entry name" value="Lysidine-tRNA-synth_C"/>
</dbReference>
<dbReference type="GO" id="GO:0006400">
    <property type="term" value="P:tRNA modification"/>
    <property type="evidence" value="ECO:0007669"/>
    <property type="project" value="UniProtKB-UniRule"/>
</dbReference>
<reference evidence="11" key="1">
    <citation type="submission" date="2016-10" db="EMBL/GenBank/DDBJ databases">
        <authorList>
            <person name="Varghese N."/>
            <person name="Submissions S."/>
        </authorList>
    </citation>
    <scope>NUCLEOTIDE SEQUENCE [LARGE SCALE GENOMIC DNA]</scope>
    <source>
        <strain evidence="11">CGMCC 1.11014</strain>
    </source>
</reference>
<dbReference type="Gene3D" id="3.40.50.620">
    <property type="entry name" value="HUPs"/>
    <property type="match status" value="1"/>
</dbReference>
<dbReference type="HAMAP" id="MF_01161">
    <property type="entry name" value="tRNA_Ile_lys_synt"/>
    <property type="match status" value="1"/>
</dbReference>
<dbReference type="Gene3D" id="1.20.59.20">
    <property type="match status" value="1"/>
</dbReference>
<gene>
    <name evidence="8" type="primary">tilS</name>
    <name evidence="10" type="ORF">SAMN05216552_10152</name>
</gene>
<dbReference type="InterPro" id="IPR012795">
    <property type="entry name" value="tRNA_Ile_lys_synt_N"/>
</dbReference>
<feature type="binding site" evidence="8">
    <location>
        <begin position="31"/>
        <end position="36"/>
    </location>
    <ligand>
        <name>ATP</name>
        <dbReference type="ChEBI" id="CHEBI:30616"/>
    </ligand>
</feature>
<evidence type="ECO:0000256" key="1">
    <source>
        <dbReference type="ARBA" id="ARBA00004496"/>
    </source>
</evidence>
<evidence type="ECO:0000256" key="2">
    <source>
        <dbReference type="ARBA" id="ARBA00022490"/>
    </source>
</evidence>
<keyword evidence="5 8" id="KW-0547">Nucleotide-binding</keyword>
<dbReference type="STRING" id="1035707.SAMN05216552_10152"/>
<dbReference type="InterPro" id="IPR011063">
    <property type="entry name" value="TilS/TtcA_N"/>
</dbReference>
<dbReference type="InterPro" id="IPR015262">
    <property type="entry name" value="tRNA_Ile_lys_synt_subst-bd"/>
</dbReference>
<name>A0A1I7K5D3_9BURK</name>
<evidence type="ECO:0000313" key="11">
    <source>
        <dbReference type="Proteomes" id="UP000199391"/>
    </source>
</evidence>
<evidence type="ECO:0000259" key="9">
    <source>
        <dbReference type="SMART" id="SM00977"/>
    </source>
</evidence>
<comment type="domain">
    <text evidence="8">The N-terminal region contains the highly conserved SGGXDS motif, predicted to be a P-loop motif involved in ATP binding.</text>
</comment>
<keyword evidence="3 8" id="KW-0436">Ligase</keyword>
<dbReference type="GO" id="GO:0005737">
    <property type="term" value="C:cytoplasm"/>
    <property type="evidence" value="ECO:0007669"/>
    <property type="project" value="UniProtKB-SubCell"/>
</dbReference>
<dbReference type="PANTHER" id="PTHR43033">
    <property type="entry name" value="TRNA(ILE)-LYSIDINE SYNTHASE-RELATED"/>
    <property type="match status" value="1"/>
</dbReference>
<comment type="function">
    <text evidence="8">Ligates lysine onto the cytidine present at position 34 of the AUA codon-specific tRNA(Ile) that contains the anticodon CAU, in an ATP-dependent manner. Cytidine is converted to lysidine, thus changing the amino acid specificity of the tRNA from methionine to isoleucine.</text>
</comment>
<dbReference type="GO" id="GO:0032267">
    <property type="term" value="F:tRNA(Ile)-lysidine synthase activity"/>
    <property type="evidence" value="ECO:0007669"/>
    <property type="project" value="UniProtKB-EC"/>
</dbReference>
<comment type="subcellular location">
    <subcellularLocation>
        <location evidence="1 8">Cytoplasm</location>
    </subcellularLocation>
</comment>
<evidence type="ECO:0000256" key="8">
    <source>
        <dbReference type="HAMAP-Rule" id="MF_01161"/>
    </source>
</evidence>
<dbReference type="SUPFAM" id="SSF82829">
    <property type="entry name" value="MesJ substrate recognition domain-like"/>
    <property type="match status" value="1"/>
</dbReference>
<dbReference type="SUPFAM" id="SSF56037">
    <property type="entry name" value="PheT/TilS domain"/>
    <property type="match status" value="1"/>
</dbReference>
<dbReference type="NCBIfam" id="TIGR02432">
    <property type="entry name" value="lysidine_TilS_N"/>
    <property type="match status" value="1"/>
</dbReference>